<dbReference type="AlphaFoldDB" id="A0A813GW71"/>
<evidence type="ECO:0000313" key="1">
    <source>
        <dbReference type="EMBL" id="CAE8628213.1"/>
    </source>
</evidence>
<accession>A0A813GW71</accession>
<name>A0A813GW71_POLGL</name>
<evidence type="ECO:0000313" key="2">
    <source>
        <dbReference type="Proteomes" id="UP000626109"/>
    </source>
</evidence>
<sequence>VCALLVQEPWLPRGLPISAAKSIFQLRLGLELSETALGHTKLSVVFQDPRLSQVCRVVLAGSERYVQRVPRSQAAWSAAAFATTTTRTTPTRTTRAASAAAWGSSYASASSSVDA</sequence>
<protein>
    <submittedName>
        <fullName evidence="1">Uncharacterized protein</fullName>
    </submittedName>
</protein>
<comment type="caution">
    <text evidence="1">The sequence shown here is derived from an EMBL/GenBank/DDBJ whole genome shotgun (WGS) entry which is preliminary data.</text>
</comment>
<dbReference type="EMBL" id="CAJNNW010000496">
    <property type="protein sequence ID" value="CAE8628213.1"/>
    <property type="molecule type" value="Genomic_DNA"/>
</dbReference>
<reference evidence="1" key="1">
    <citation type="submission" date="2021-02" db="EMBL/GenBank/DDBJ databases">
        <authorList>
            <person name="Dougan E. K."/>
            <person name="Rhodes N."/>
            <person name="Thang M."/>
            <person name="Chan C."/>
        </authorList>
    </citation>
    <scope>NUCLEOTIDE SEQUENCE</scope>
</reference>
<gene>
    <name evidence="1" type="ORF">PGLA2088_LOCUS699</name>
</gene>
<proteinExistence type="predicted"/>
<dbReference type="Proteomes" id="UP000626109">
    <property type="component" value="Unassembled WGS sequence"/>
</dbReference>
<organism evidence="1 2">
    <name type="scientific">Polarella glacialis</name>
    <name type="common">Dinoflagellate</name>
    <dbReference type="NCBI Taxonomy" id="89957"/>
    <lineage>
        <taxon>Eukaryota</taxon>
        <taxon>Sar</taxon>
        <taxon>Alveolata</taxon>
        <taxon>Dinophyceae</taxon>
        <taxon>Suessiales</taxon>
        <taxon>Suessiaceae</taxon>
        <taxon>Polarella</taxon>
    </lineage>
</organism>
<feature type="non-terminal residue" evidence="1">
    <location>
        <position position="115"/>
    </location>
</feature>
<feature type="non-terminal residue" evidence="1">
    <location>
        <position position="1"/>
    </location>
</feature>